<dbReference type="Gene3D" id="3.10.580.10">
    <property type="entry name" value="CBS-domain"/>
    <property type="match status" value="1"/>
</dbReference>
<keyword evidence="6 8" id="KW-0129">CBS domain</keyword>
<evidence type="ECO:0000256" key="2">
    <source>
        <dbReference type="ARBA" id="ARBA00006337"/>
    </source>
</evidence>
<dbReference type="CDD" id="cd04590">
    <property type="entry name" value="CBS_pair_CorC_HlyC_assoc"/>
    <property type="match status" value="1"/>
</dbReference>
<feature type="chain" id="PRO_5045330935" evidence="10">
    <location>
        <begin position="22"/>
        <end position="411"/>
    </location>
</feature>
<protein>
    <submittedName>
        <fullName evidence="13">Mg2+/Co2+ transporter CorB</fullName>
    </submittedName>
</protein>
<feature type="domain" description="CBS" evidence="11">
    <location>
        <begin position="263"/>
        <end position="321"/>
    </location>
</feature>
<dbReference type="SUPFAM" id="SSF54631">
    <property type="entry name" value="CBS-domain pair"/>
    <property type="match status" value="1"/>
</dbReference>
<reference evidence="13 14" key="1">
    <citation type="submission" date="2023-07" db="EMBL/GenBank/DDBJ databases">
        <title>Genomic Encyclopedia of Type Strains, Phase IV (KMG-IV): sequencing the most valuable type-strain genomes for metagenomic binning, comparative biology and taxonomic classification.</title>
        <authorList>
            <person name="Goeker M."/>
        </authorList>
    </citation>
    <scope>NUCLEOTIDE SEQUENCE [LARGE SCALE GENOMIC DNA]</scope>
    <source>
        <strain evidence="13 14">DSM 19154</strain>
    </source>
</reference>
<evidence type="ECO:0000313" key="14">
    <source>
        <dbReference type="Proteomes" id="UP001225034"/>
    </source>
</evidence>
<organism evidence="13 14">
    <name type="scientific">Alkalicoccobacillus murimartini</name>
    <dbReference type="NCBI Taxonomy" id="171685"/>
    <lineage>
        <taxon>Bacteria</taxon>
        <taxon>Bacillati</taxon>
        <taxon>Bacillota</taxon>
        <taxon>Bacilli</taxon>
        <taxon>Bacillales</taxon>
        <taxon>Bacillaceae</taxon>
        <taxon>Alkalicoccobacillus</taxon>
    </lineage>
</organism>
<dbReference type="PROSITE" id="PS51371">
    <property type="entry name" value="CBS"/>
    <property type="match status" value="2"/>
</dbReference>
<feature type="domain" description="CBS" evidence="11">
    <location>
        <begin position="199"/>
        <end position="258"/>
    </location>
</feature>
<dbReference type="Pfam" id="PF01595">
    <property type="entry name" value="CNNM"/>
    <property type="match status" value="1"/>
</dbReference>
<evidence type="ECO:0000256" key="1">
    <source>
        <dbReference type="ARBA" id="ARBA00004141"/>
    </source>
</evidence>
<evidence type="ECO:0000256" key="4">
    <source>
        <dbReference type="ARBA" id="ARBA00022737"/>
    </source>
</evidence>
<dbReference type="EMBL" id="JAUSUA010000009">
    <property type="protein sequence ID" value="MDQ0209163.1"/>
    <property type="molecule type" value="Genomic_DNA"/>
</dbReference>
<dbReference type="RefSeq" id="WP_306985822.1">
    <property type="nucleotide sequence ID" value="NZ_JAUSUA010000009.1"/>
</dbReference>
<keyword evidence="7 9" id="KW-0472">Membrane</keyword>
<name>A0ABT9YMR4_9BACI</name>
<keyword evidence="10" id="KW-0732">Signal</keyword>
<dbReference type="InterPro" id="IPR002550">
    <property type="entry name" value="CNNM"/>
</dbReference>
<evidence type="ECO:0000256" key="8">
    <source>
        <dbReference type="PROSITE-ProRule" id="PRU00703"/>
    </source>
</evidence>
<dbReference type="InterPro" id="IPR046342">
    <property type="entry name" value="CBS_dom_sf"/>
</dbReference>
<feature type="domain" description="CNNM transmembrane" evidence="12">
    <location>
        <begin position="1"/>
        <end position="179"/>
    </location>
</feature>
<dbReference type="InterPro" id="IPR036318">
    <property type="entry name" value="FAD-bd_PCMH-like_sf"/>
</dbReference>
<evidence type="ECO:0000259" key="12">
    <source>
        <dbReference type="PROSITE" id="PS51846"/>
    </source>
</evidence>
<dbReference type="PANTHER" id="PTHR22777:SF17">
    <property type="entry name" value="UPF0053 PROTEIN SLL0260"/>
    <property type="match status" value="1"/>
</dbReference>
<accession>A0ABT9YMR4</accession>
<dbReference type="PANTHER" id="PTHR22777">
    <property type="entry name" value="HEMOLYSIN-RELATED"/>
    <property type="match status" value="1"/>
</dbReference>
<dbReference type="InterPro" id="IPR044751">
    <property type="entry name" value="Ion_transp-like_CBS"/>
</dbReference>
<dbReference type="Gene3D" id="3.30.465.10">
    <property type="match status" value="1"/>
</dbReference>
<evidence type="ECO:0000256" key="9">
    <source>
        <dbReference type="PROSITE-ProRule" id="PRU01193"/>
    </source>
</evidence>
<dbReference type="SUPFAM" id="SSF56176">
    <property type="entry name" value="FAD-binding/transporter-associated domain-like"/>
    <property type="match status" value="1"/>
</dbReference>
<evidence type="ECO:0000256" key="10">
    <source>
        <dbReference type="SAM" id="SignalP"/>
    </source>
</evidence>
<dbReference type="PROSITE" id="PS51846">
    <property type="entry name" value="CNNM"/>
    <property type="match status" value="1"/>
</dbReference>
<evidence type="ECO:0000259" key="11">
    <source>
        <dbReference type="PROSITE" id="PS51371"/>
    </source>
</evidence>
<sequence>MIFAIIALFIASSFFSGSETALTAANKIKLQSKATNGDKKSERLLKLVSNAEEFIPGILVANNVPNIVLPSLVTIVALEHGINVGIATGVLTVAIIIFAEVLPKSVAAAYPDRIAYMVYPITRLLLIILKPATYLLNGLTHLVIKVIGQKDVDQTTFSKEEMRAMFDIGQTEGTFENEEVHRLKSMLDFQQLNVADVLKTPRIDVHGIPADMTFDEAQELLSTNQYSRYPVYEESLDHIIGVFHSKFVLAWFKDPQKRARDVADLDPMFVNEFQPVNSVFQRMIQEKKHIAIVLDEYGGTEGIITHEDLIEAIIGQDIEDETDIDDVLIEKQTDTEIICDGKIALRRLNIVFHTRIPEGEDNLAGFLLQQFGYLPIVGETVTFDHLHFEILEVDTRKVSSVRVTKVEIEEE</sequence>
<comment type="similarity">
    <text evidence="2">Belongs to the UPF0053 family.</text>
</comment>
<keyword evidence="5 9" id="KW-1133">Transmembrane helix</keyword>
<dbReference type="Pfam" id="PF00571">
    <property type="entry name" value="CBS"/>
    <property type="match status" value="2"/>
</dbReference>
<evidence type="ECO:0000256" key="6">
    <source>
        <dbReference type="ARBA" id="ARBA00023122"/>
    </source>
</evidence>
<keyword evidence="3 9" id="KW-0812">Transmembrane</keyword>
<dbReference type="Pfam" id="PF03471">
    <property type="entry name" value="CorC_HlyC"/>
    <property type="match status" value="1"/>
</dbReference>
<dbReference type="InterPro" id="IPR005170">
    <property type="entry name" value="Transptr-assoc_dom"/>
</dbReference>
<evidence type="ECO:0000256" key="5">
    <source>
        <dbReference type="ARBA" id="ARBA00022989"/>
    </source>
</evidence>
<evidence type="ECO:0000256" key="3">
    <source>
        <dbReference type="ARBA" id="ARBA00022692"/>
    </source>
</evidence>
<comment type="subcellular location">
    <subcellularLocation>
        <location evidence="1">Membrane</location>
        <topology evidence="1">Multi-pass membrane protein</topology>
    </subcellularLocation>
</comment>
<evidence type="ECO:0000256" key="7">
    <source>
        <dbReference type="ARBA" id="ARBA00023136"/>
    </source>
</evidence>
<dbReference type="SMART" id="SM01091">
    <property type="entry name" value="CorC_HlyC"/>
    <property type="match status" value="1"/>
</dbReference>
<keyword evidence="4" id="KW-0677">Repeat</keyword>
<dbReference type="InterPro" id="IPR016169">
    <property type="entry name" value="FAD-bd_PCMH_sub2"/>
</dbReference>
<feature type="signal peptide" evidence="10">
    <location>
        <begin position="1"/>
        <end position="21"/>
    </location>
</feature>
<proteinExistence type="inferred from homology"/>
<evidence type="ECO:0000313" key="13">
    <source>
        <dbReference type="EMBL" id="MDQ0209163.1"/>
    </source>
</evidence>
<keyword evidence="14" id="KW-1185">Reference proteome</keyword>
<comment type="caution">
    <text evidence="13">The sequence shown here is derived from an EMBL/GenBank/DDBJ whole genome shotgun (WGS) entry which is preliminary data.</text>
</comment>
<gene>
    <name evidence="13" type="ORF">J2S05_004003</name>
</gene>
<dbReference type="Proteomes" id="UP001225034">
    <property type="component" value="Unassembled WGS sequence"/>
</dbReference>
<dbReference type="InterPro" id="IPR000644">
    <property type="entry name" value="CBS_dom"/>
</dbReference>